<sequence length="203" mass="23286">MLKKSILYGLVGVLAGSAIPALIVSGRANSQALQSSPCNMTTMHSAMAGRQQGHFIEMMIPHHQEAVDMAELALTKAQRPEIRKLAESIKTEQTREIEQMRSWYKKWYGTEVPATSMTGMRMQGMAMRSPMMSMDMESLRTASDFDREFIRQMIPHHRSAIMMARMVANRAERPEIRNLAQTIIQSQSAEINQMQQWYQTWYQ</sequence>
<organism evidence="2 3">
    <name type="scientific">Gloeocapsopsis crepidinum LEGE 06123</name>
    <dbReference type="NCBI Taxonomy" id="588587"/>
    <lineage>
        <taxon>Bacteria</taxon>
        <taxon>Bacillati</taxon>
        <taxon>Cyanobacteriota</taxon>
        <taxon>Cyanophyceae</taxon>
        <taxon>Oscillatoriophycideae</taxon>
        <taxon>Chroococcales</taxon>
        <taxon>Chroococcaceae</taxon>
        <taxon>Gloeocapsopsis</taxon>
    </lineage>
</organism>
<evidence type="ECO:0000313" key="3">
    <source>
        <dbReference type="Proteomes" id="UP000651156"/>
    </source>
</evidence>
<dbReference type="InterPro" id="IPR005183">
    <property type="entry name" value="DUF305_CopM-like"/>
</dbReference>
<dbReference type="EMBL" id="JADEWN010000034">
    <property type="protein sequence ID" value="MBE9191541.1"/>
    <property type="molecule type" value="Genomic_DNA"/>
</dbReference>
<keyword evidence="3" id="KW-1185">Reference proteome</keyword>
<comment type="caution">
    <text evidence="2">The sequence shown here is derived from an EMBL/GenBank/DDBJ whole genome shotgun (WGS) entry which is preliminary data.</text>
</comment>
<dbReference type="PANTHER" id="PTHR36933:SF1">
    <property type="entry name" value="SLL0788 PROTEIN"/>
    <property type="match status" value="1"/>
</dbReference>
<reference evidence="2 3" key="1">
    <citation type="submission" date="2020-10" db="EMBL/GenBank/DDBJ databases">
        <authorList>
            <person name="Castelo-Branco R."/>
            <person name="Eusebio N."/>
            <person name="Adriana R."/>
            <person name="Vieira A."/>
            <person name="Brugerolle De Fraissinette N."/>
            <person name="Rezende De Castro R."/>
            <person name="Schneider M.P."/>
            <person name="Vasconcelos V."/>
            <person name="Leao P.N."/>
        </authorList>
    </citation>
    <scope>NUCLEOTIDE SEQUENCE [LARGE SCALE GENOMIC DNA]</scope>
    <source>
        <strain evidence="2 3">LEGE 06123</strain>
    </source>
</reference>
<name>A0ABR9UTE3_9CHRO</name>
<evidence type="ECO:0000313" key="2">
    <source>
        <dbReference type="EMBL" id="MBE9191541.1"/>
    </source>
</evidence>
<feature type="domain" description="DUF305" evidence="1">
    <location>
        <begin position="54"/>
        <end position="198"/>
    </location>
</feature>
<protein>
    <submittedName>
        <fullName evidence="2">DUF305 domain-containing protein</fullName>
    </submittedName>
</protein>
<dbReference type="Gene3D" id="1.20.1260.10">
    <property type="match status" value="1"/>
</dbReference>
<proteinExistence type="predicted"/>
<gene>
    <name evidence="2" type="ORF">IQ230_14530</name>
</gene>
<accession>A0ABR9UTE3</accession>
<dbReference type="Pfam" id="PF03713">
    <property type="entry name" value="DUF305"/>
    <property type="match status" value="1"/>
</dbReference>
<dbReference type="RefSeq" id="WP_193932678.1">
    <property type="nucleotide sequence ID" value="NZ_CAWPMZ010000065.1"/>
</dbReference>
<evidence type="ECO:0000259" key="1">
    <source>
        <dbReference type="Pfam" id="PF03713"/>
    </source>
</evidence>
<dbReference type="Proteomes" id="UP000651156">
    <property type="component" value="Unassembled WGS sequence"/>
</dbReference>
<dbReference type="PANTHER" id="PTHR36933">
    <property type="entry name" value="SLL0788 PROTEIN"/>
    <property type="match status" value="1"/>
</dbReference>
<dbReference type="InterPro" id="IPR012347">
    <property type="entry name" value="Ferritin-like"/>
</dbReference>